<name>A0A317YKG0_STAPS</name>
<evidence type="ECO:0000259" key="1">
    <source>
        <dbReference type="Pfam" id="PF12706"/>
    </source>
</evidence>
<feature type="non-terminal residue" evidence="2">
    <location>
        <position position="1"/>
    </location>
</feature>
<evidence type="ECO:0000313" key="2">
    <source>
        <dbReference type="EMBL" id="PWZ64765.1"/>
    </source>
</evidence>
<reference evidence="2 3" key="1">
    <citation type="journal article" date="2018" name="Vet. Microbiol.">
        <title>Clonal diversity and geographic distribution of methicillin-resistant Staphylococcus pseudintermedius from Australian animals: Discovery of novel sequence types.</title>
        <authorList>
            <person name="Worthing K.A."/>
            <person name="Abraham S."/>
            <person name="Coombs G.W."/>
            <person name="Pang S."/>
            <person name="Saputra S."/>
            <person name="Jordan D."/>
            <person name="Trott D.J."/>
            <person name="Norris J.M."/>
        </authorList>
    </citation>
    <scope>NUCLEOTIDE SEQUENCE [LARGE SCALE GENOMIC DNA]</scope>
    <source>
        <strain evidence="2 3">ST525 1</strain>
    </source>
</reference>
<gene>
    <name evidence="2" type="ORF">DD902_17110</name>
</gene>
<dbReference type="SUPFAM" id="SSF56281">
    <property type="entry name" value="Metallo-hydrolase/oxidoreductase"/>
    <property type="match status" value="1"/>
</dbReference>
<dbReference type="InterPro" id="IPR036866">
    <property type="entry name" value="RibonucZ/Hydroxyglut_hydro"/>
</dbReference>
<dbReference type="RefSeq" id="WP_146699844.1">
    <property type="nucleotide sequence ID" value="NZ_QEIT01000969.1"/>
</dbReference>
<accession>A0A317YKG0</accession>
<dbReference type="Gene3D" id="3.60.15.10">
    <property type="entry name" value="Ribonuclease Z/Hydroxyacylglutathione hydrolase-like"/>
    <property type="match status" value="1"/>
</dbReference>
<feature type="domain" description="Metallo-beta-lactamase" evidence="1">
    <location>
        <begin position="2"/>
        <end position="103"/>
    </location>
</feature>
<dbReference type="Proteomes" id="UP000246800">
    <property type="component" value="Unassembled WGS sequence"/>
</dbReference>
<comment type="caution">
    <text evidence="2">The sequence shown here is derived from an EMBL/GenBank/DDBJ whole genome shotgun (WGS) entry which is preliminary data.</text>
</comment>
<proteinExistence type="predicted"/>
<dbReference type="GO" id="GO:0016787">
    <property type="term" value="F:hydrolase activity"/>
    <property type="evidence" value="ECO:0007669"/>
    <property type="project" value="UniProtKB-KW"/>
</dbReference>
<dbReference type="AlphaFoldDB" id="A0A317YKG0"/>
<feature type="non-terminal residue" evidence="2">
    <location>
        <position position="105"/>
    </location>
</feature>
<keyword evidence="2" id="KW-0378">Hydrolase</keyword>
<dbReference type="PANTHER" id="PTHR47619:SF1">
    <property type="entry name" value="EXODEOXYRIBONUCLEASE WALJ"/>
    <property type="match status" value="1"/>
</dbReference>
<dbReference type="PANTHER" id="PTHR47619">
    <property type="entry name" value="METALLO-HYDROLASE YYCJ-RELATED"/>
    <property type="match status" value="1"/>
</dbReference>
<dbReference type="InterPro" id="IPR001279">
    <property type="entry name" value="Metallo-B-lactamas"/>
</dbReference>
<evidence type="ECO:0000313" key="3">
    <source>
        <dbReference type="Proteomes" id="UP000246800"/>
    </source>
</evidence>
<organism evidence="2 3">
    <name type="scientific">Staphylococcus pseudintermedius</name>
    <dbReference type="NCBI Taxonomy" id="283734"/>
    <lineage>
        <taxon>Bacteria</taxon>
        <taxon>Bacillati</taxon>
        <taxon>Bacillota</taxon>
        <taxon>Bacilli</taxon>
        <taxon>Bacillales</taxon>
        <taxon>Staphylococcaceae</taxon>
        <taxon>Staphylococcus</taxon>
        <taxon>Staphylococcus intermedius group</taxon>
    </lineage>
</organism>
<dbReference type="Pfam" id="PF12706">
    <property type="entry name" value="Lactamase_B_2"/>
    <property type="match status" value="1"/>
</dbReference>
<sequence length="105" mass="12243">LNGILVTHEHIDHIKGLGVLARKYQLPIYANDKTWQAIEKKDSRIPMDQKFIFNPYETKSIAGFDVESFNVSHDAIDPQFYIFHNNYNKFTILTYTGYVSDRMKG</sequence>
<dbReference type="EMBL" id="QEIT01000969">
    <property type="protein sequence ID" value="PWZ64765.1"/>
    <property type="molecule type" value="Genomic_DNA"/>
</dbReference>
<protein>
    <submittedName>
        <fullName evidence="2">MBL fold metallo-hydrolase</fullName>
    </submittedName>
</protein>
<dbReference type="InterPro" id="IPR052533">
    <property type="entry name" value="WalJ/YycJ-like"/>
</dbReference>